<dbReference type="InterPro" id="IPR011332">
    <property type="entry name" value="Ribosomal_zn-bd"/>
</dbReference>
<organism evidence="14 15">
    <name type="scientific">Cymbomonas tetramitiformis</name>
    <dbReference type="NCBI Taxonomy" id="36881"/>
    <lineage>
        <taxon>Eukaryota</taxon>
        <taxon>Viridiplantae</taxon>
        <taxon>Chlorophyta</taxon>
        <taxon>Pyramimonadophyceae</taxon>
        <taxon>Pyramimonadales</taxon>
        <taxon>Pyramimonadaceae</taxon>
        <taxon>Cymbomonas</taxon>
    </lineage>
</organism>
<evidence type="ECO:0000256" key="7">
    <source>
        <dbReference type="ARBA" id="ARBA00022499"/>
    </source>
</evidence>
<feature type="domain" description="Ubiquitin-like" evidence="13">
    <location>
        <begin position="396"/>
        <end position="471"/>
    </location>
</feature>
<dbReference type="InterPro" id="IPR019956">
    <property type="entry name" value="Ubiquitin_dom"/>
</dbReference>
<dbReference type="Gene3D" id="3.10.20.90">
    <property type="entry name" value="Phosphatidylinositol 3-kinase Catalytic Subunit, Chain A, domain 1"/>
    <property type="match status" value="1"/>
</dbReference>
<dbReference type="InterPro" id="IPR050158">
    <property type="entry name" value="Ubiquitin_ubiquitin-like"/>
</dbReference>
<dbReference type="InterPro" id="IPR019954">
    <property type="entry name" value="Ubiquitin_CS"/>
</dbReference>
<dbReference type="GO" id="GO:0003735">
    <property type="term" value="F:structural constituent of ribosome"/>
    <property type="evidence" value="ECO:0007669"/>
    <property type="project" value="InterPro"/>
</dbReference>
<sequence>MTVSVSALTQHSVFSSASREFLVVQTRLHDFTRLSPHAPIKPIKAIIPAPVLSISKPTVDSALRVQRKGALKRKRYDNETKSDAILFYDDCVNNGVQDPLQYTARETGIPGPNISRWANGTDSGGIPMRDHIFKAAGDLKLKKLKIGHTPESSSKYPLAEKDLSAEIRARRARGRKVGPRFISVRGKALVKQHYPFADFLASPNWRRNFLRRNNFSRRRETKRDVDYEQNEWLESVENLEKWESNDLTASYRRILMTWWAGNGYARMVKRVNINRYFEKTGCLMTVNGQGDEKINPEGLASFKFDRPVIPTVLAETPVQNHVPAVSHAELEEAVHREELSEEEVESEEDEGTDEAEKWFVPEGILHSRIDKTATACYSVLFRPGKNWRRGLTGVNMQIFVKTLTGKTITLEVESSDTIDNVKAKIQDKEGIPPDQQRLIFAGKQLEDGRTLADYNIQKESTLHLVLRLRGGIIEPSLAVLARKYNQDKKICRKCYARLHPRAVNCRKKKCGHTNQLRVKKKLK</sequence>
<dbReference type="GO" id="GO:0006412">
    <property type="term" value="P:translation"/>
    <property type="evidence" value="ECO:0007669"/>
    <property type="project" value="InterPro"/>
</dbReference>
<dbReference type="Gene3D" id="4.10.1060.50">
    <property type="match status" value="1"/>
</dbReference>
<keyword evidence="15" id="KW-1185">Reference proteome</keyword>
<evidence type="ECO:0000256" key="9">
    <source>
        <dbReference type="ARBA" id="ARBA00023242"/>
    </source>
</evidence>
<dbReference type="GO" id="GO:0005737">
    <property type="term" value="C:cytoplasm"/>
    <property type="evidence" value="ECO:0007669"/>
    <property type="project" value="UniProtKB-SubCell"/>
</dbReference>
<feature type="region of interest" description="Disordered" evidence="12">
    <location>
        <begin position="334"/>
        <end position="353"/>
    </location>
</feature>
<evidence type="ECO:0000256" key="8">
    <source>
        <dbReference type="ARBA" id="ARBA00022980"/>
    </source>
</evidence>
<dbReference type="GO" id="GO:0005840">
    <property type="term" value="C:ribosome"/>
    <property type="evidence" value="ECO:0007669"/>
    <property type="project" value="UniProtKB-KW"/>
</dbReference>
<dbReference type="PROSITE" id="PS50053">
    <property type="entry name" value="UBIQUITIN_2"/>
    <property type="match status" value="1"/>
</dbReference>
<dbReference type="SUPFAM" id="SSF54236">
    <property type="entry name" value="Ubiquitin-like"/>
    <property type="match status" value="1"/>
</dbReference>
<dbReference type="InterPro" id="IPR038587">
    <property type="entry name" value="Ribosomal_eL40_sf"/>
</dbReference>
<reference evidence="14 15" key="1">
    <citation type="journal article" date="2015" name="Genome Biol. Evol.">
        <title>Comparative Genomics of a Bacterivorous Green Alga Reveals Evolutionary Causalities and Consequences of Phago-Mixotrophic Mode of Nutrition.</title>
        <authorList>
            <person name="Burns J.A."/>
            <person name="Paasch A."/>
            <person name="Narechania A."/>
            <person name="Kim E."/>
        </authorList>
    </citation>
    <scope>NUCLEOTIDE SEQUENCE [LARGE SCALE GENOMIC DNA]</scope>
    <source>
        <strain evidence="14 15">PLY_AMNH</strain>
    </source>
</reference>
<dbReference type="InterPro" id="IPR001975">
    <property type="entry name" value="Ribosomal_eL40_dom"/>
</dbReference>
<evidence type="ECO:0000259" key="13">
    <source>
        <dbReference type="PROSITE" id="PS50053"/>
    </source>
</evidence>
<dbReference type="PROSITE" id="PS00299">
    <property type="entry name" value="UBIQUITIN_1"/>
    <property type="match status" value="1"/>
</dbReference>
<evidence type="ECO:0000256" key="1">
    <source>
        <dbReference type="ARBA" id="ARBA00002241"/>
    </source>
</evidence>
<keyword evidence="9" id="KW-0539">Nucleus</keyword>
<keyword evidence="8" id="KW-0689">Ribosomal protein</keyword>
<accession>A0AAE0KYA8</accession>
<comment type="subcellular location">
    <subcellularLocation>
        <location evidence="3">Cytoplasm</location>
    </subcellularLocation>
    <subcellularLocation>
        <location evidence="2">Nucleus</location>
    </subcellularLocation>
</comment>
<comment type="similarity">
    <text evidence="4">In the N-terminal section; belongs to the ubiquitin family.</text>
</comment>
<dbReference type="FunFam" id="4.10.1060.50:FF:000001">
    <property type="entry name" value="ubiquitin-60S ribosomal protein L40"/>
    <property type="match status" value="1"/>
</dbReference>
<dbReference type="GO" id="GO:1990904">
    <property type="term" value="C:ribonucleoprotein complex"/>
    <property type="evidence" value="ECO:0007669"/>
    <property type="project" value="UniProtKB-KW"/>
</dbReference>
<evidence type="ECO:0000313" key="14">
    <source>
        <dbReference type="EMBL" id="KAK3265112.1"/>
    </source>
</evidence>
<dbReference type="Proteomes" id="UP001190700">
    <property type="component" value="Unassembled WGS sequence"/>
</dbReference>
<dbReference type="PANTHER" id="PTHR10666">
    <property type="entry name" value="UBIQUITIN"/>
    <property type="match status" value="1"/>
</dbReference>
<comment type="subunit">
    <text evidence="11">Part of the 60S ribosomal subunit.</text>
</comment>
<comment type="caution">
    <text evidence="14">The sequence shown here is derived from an EMBL/GenBank/DDBJ whole genome shotgun (WGS) entry which is preliminary data.</text>
</comment>
<dbReference type="GO" id="GO:0005634">
    <property type="term" value="C:nucleus"/>
    <property type="evidence" value="ECO:0007669"/>
    <property type="project" value="UniProtKB-SubCell"/>
</dbReference>
<evidence type="ECO:0000256" key="10">
    <source>
        <dbReference type="ARBA" id="ARBA00023274"/>
    </source>
</evidence>
<dbReference type="SMART" id="SM00213">
    <property type="entry name" value="UBQ"/>
    <property type="match status" value="1"/>
</dbReference>
<evidence type="ECO:0000256" key="2">
    <source>
        <dbReference type="ARBA" id="ARBA00004123"/>
    </source>
</evidence>
<dbReference type="Pfam" id="PF00240">
    <property type="entry name" value="ubiquitin"/>
    <property type="match status" value="1"/>
</dbReference>
<dbReference type="CDD" id="cd01803">
    <property type="entry name" value="Ubl_ubiquitin"/>
    <property type="match status" value="1"/>
</dbReference>
<evidence type="ECO:0000313" key="15">
    <source>
        <dbReference type="Proteomes" id="UP001190700"/>
    </source>
</evidence>
<dbReference type="PRINTS" id="PR00348">
    <property type="entry name" value="UBIQUITIN"/>
</dbReference>
<evidence type="ECO:0000256" key="4">
    <source>
        <dbReference type="ARBA" id="ARBA00008373"/>
    </source>
</evidence>
<dbReference type="AlphaFoldDB" id="A0AAE0KYA8"/>
<dbReference type="GO" id="GO:0003729">
    <property type="term" value="F:mRNA binding"/>
    <property type="evidence" value="ECO:0007669"/>
    <property type="project" value="UniProtKB-ARBA"/>
</dbReference>
<evidence type="ECO:0000256" key="3">
    <source>
        <dbReference type="ARBA" id="ARBA00004496"/>
    </source>
</evidence>
<name>A0AAE0KYA8_9CHLO</name>
<comment type="similarity">
    <text evidence="5">In the C-terminal section; belongs to the eukaryotic ribosomal protein eL40 family.</text>
</comment>
<comment type="function">
    <text evidence="1">Component of the 60S subunit of the ribosome.</text>
</comment>
<dbReference type="SUPFAM" id="SSF57829">
    <property type="entry name" value="Zn-binding ribosomal proteins"/>
    <property type="match status" value="1"/>
</dbReference>
<evidence type="ECO:0000256" key="6">
    <source>
        <dbReference type="ARBA" id="ARBA00022490"/>
    </source>
</evidence>
<evidence type="ECO:0000256" key="5">
    <source>
        <dbReference type="ARBA" id="ARBA00010570"/>
    </source>
</evidence>
<proteinExistence type="inferred from homology"/>
<dbReference type="InterPro" id="IPR029071">
    <property type="entry name" value="Ubiquitin-like_domsf"/>
</dbReference>
<dbReference type="EMBL" id="LGRX02014128">
    <property type="protein sequence ID" value="KAK3265112.1"/>
    <property type="molecule type" value="Genomic_DNA"/>
</dbReference>
<evidence type="ECO:0000256" key="12">
    <source>
        <dbReference type="SAM" id="MobiDB-lite"/>
    </source>
</evidence>
<dbReference type="SMART" id="SM01377">
    <property type="entry name" value="Ribosomal_L40e"/>
    <property type="match status" value="1"/>
</dbReference>
<keyword evidence="10" id="KW-0687">Ribonucleoprotein</keyword>
<keyword evidence="6" id="KW-0963">Cytoplasm</keyword>
<gene>
    <name evidence="14" type="ORF">CYMTET_26185</name>
</gene>
<feature type="compositionally biased region" description="Acidic residues" evidence="12">
    <location>
        <begin position="339"/>
        <end position="353"/>
    </location>
</feature>
<dbReference type="FunFam" id="3.10.20.90:FF:000014">
    <property type="entry name" value="Ubiquitin-60S ribosomal L40 fusion"/>
    <property type="match status" value="1"/>
</dbReference>
<protein>
    <recommendedName>
        <fullName evidence="13">Ubiquitin-like domain-containing protein</fullName>
    </recommendedName>
</protein>
<dbReference type="InterPro" id="IPR000626">
    <property type="entry name" value="Ubiquitin-like_dom"/>
</dbReference>
<keyword evidence="7" id="KW-1017">Isopeptide bond</keyword>
<dbReference type="Pfam" id="PF01020">
    <property type="entry name" value="Ribosomal_L40e"/>
    <property type="match status" value="1"/>
</dbReference>
<evidence type="ECO:0000256" key="11">
    <source>
        <dbReference type="ARBA" id="ARBA00035124"/>
    </source>
</evidence>